<reference evidence="2 3" key="1">
    <citation type="submission" date="2019-02" db="EMBL/GenBank/DDBJ databases">
        <title>Deep-cultivation of Planctomycetes and their phenomic and genomic characterization uncovers novel biology.</title>
        <authorList>
            <person name="Wiegand S."/>
            <person name="Jogler M."/>
            <person name="Boedeker C."/>
            <person name="Pinto D."/>
            <person name="Vollmers J."/>
            <person name="Rivas-Marin E."/>
            <person name="Kohn T."/>
            <person name="Peeters S.H."/>
            <person name="Heuer A."/>
            <person name="Rast P."/>
            <person name="Oberbeckmann S."/>
            <person name="Bunk B."/>
            <person name="Jeske O."/>
            <person name="Meyerdierks A."/>
            <person name="Storesund J.E."/>
            <person name="Kallscheuer N."/>
            <person name="Luecker S."/>
            <person name="Lage O.M."/>
            <person name="Pohl T."/>
            <person name="Merkel B.J."/>
            <person name="Hornburger P."/>
            <person name="Mueller R.-W."/>
            <person name="Bruemmer F."/>
            <person name="Labrenz M."/>
            <person name="Spormann A.M."/>
            <person name="Op Den Camp H."/>
            <person name="Overmann J."/>
            <person name="Amann R."/>
            <person name="Jetten M.S.M."/>
            <person name="Mascher T."/>
            <person name="Medema M.H."/>
            <person name="Devos D.P."/>
            <person name="Kaster A.-K."/>
            <person name="Ovreas L."/>
            <person name="Rohde M."/>
            <person name="Galperin M.Y."/>
            <person name="Jogler C."/>
        </authorList>
    </citation>
    <scope>NUCLEOTIDE SEQUENCE [LARGE SCALE GENOMIC DNA]</scope>
    <source>
        <strain evidence="2 3">Pla52n</strain>
    </source>
</reference>
<protein>
    <submittedName>
        <fullName evidence="2">Uncharacterized protein</fullName>
    </submittedName>
</protein>
<dbReference type="EMBL" id="SJPN01000003">
    <property type="protein sequence ID" value="TWU04844.1"/>
    <property type="molecule type" value="Genomic_DNA"/>
</dbReference>
<keyword evidence="1" id="KW-0472">Membrane</keyword>
<feature type="transmembrane region" description="Helical" evidence="1">
    <location>
        <begin position="21"/>
        <end position="47"/>
    </location>
</feature>
<sequence>MNDDDESIDSQTPPWLFAPKIGTVAGVLIGVGYLLLSAVVLALSRLADAWIFVMYRERFTFIGFYAFFAWAVLVCLGERQLNKRFIIALGFLYFVVGVAIWFLLAEPWPSVR</sequence>
<keyword evidence="3" id="KW-1185">Reference proteome</keyword>
<feature type="transmembrane region" description="Helical" evidence="1">
    <location>
        <begin position="85"/>
        <end position="104"/>
    </location>
</feature>
<dbReference type="RefSeq" id="WP_146520189.1">
    <property type="nucleotide sequence ID" value="NZ_CP151726.1"/>
</dbReference>
<keyword evidence="1" id="KW-1133">Transmembrane helix</keyword>
<proteinExistence type="predicted"/>
<gene>
    <name evidence="2" type="ORF">Pla52n_28890</name>
</gene>
<evidence type="ECO:0000313" key="3">
    <source>
        <dbReference type="Proteomes" id="UP000320176"/>
    </source>
</evidence>
<name>A0A5C6B312_9BACT</name>
<organism evidence="2 3">
    <name type="scientific">Stieleria varia</name>
    <dbReference type="NCBI Taxonomy" id="2528005"/>
    <lineage>
        <taxon>Bacteria</taxon>
        <taxon>Pseudomonadati</taxon>
        <taxon>Planctomycetota</taxon>
        <taxon>Planctomycetia</taxon>
        <taxon>Pirellulales</taxon>
        <taxon>Pirellulaceae</taxon>
        <taxon>Stieleria</taxon>
    </lineage>
</organism>
<comment type="caution">
    <text evidence="2">The sequence shown here is derived from an EMBL/GenBank/DDBJ whole genome shotgun (WGS) entry which is preliminary data.</text>
</comment>
<keyword evidence="1" id="KW-0812">Transmembrane</keyword>
<evidence type="ECO:0000256" key="1">
    <source>
        <dbReference type="SAM" id="Phobius"/>
    </source>
</evidence>
<feature type="transmembrane region" description="Helical" evidence="1">
    <location>
        <begin position="59"/>
        <end position="76"/>
    </location>
</feature>
<dbReference type="Proteomes" id="UP000320176">
    <property type="component" value="Unassembled WGS sequence"/>
</dbReference>
<dbReference type="AlphaFoldDB" id="A0A5C6B312"/>
<evidence type="ECO:0000313" key="2">
    <source>
        <dbReference type="EMBL" id="TWU04844.1"/>
    </source>
</evidence>
<accession>A0A5C6B312</accession>